<protein>
    <submittedName>
        <fullName evidence="2">Cytochrome C</fullName>
    </submittedName>
</protein>
<dbReference type="SUPFAM" id="SSF46626">
    <property type="entry name" value="Cytochrome c"/>
    <property type="match status" value="1"/>
</dbReference>
<dbReference type="AlphaFoldDB" id="A0A433MF07"/>
<evidence type="ECO:0000313" key="3">
    <source>
        <dbReference type="Proteomes" id="UP000281118"/>
    </source>
</evidence>
<comment type="caution">
    <text evidence="2">The sequence shown here is derived from an EMBL/GenBank/DDBJ whole genome shotgun (WGS) entry which is preliminary data.</text>
</comment>
<evidence type="ECO:0000313" key="2">
    <source>
        <dbReference type="EMBL" id="RUR66335.1"/>
    </source>
</evidence>
<dbReference type="GO" id="GO:0020037">
    <property type="term" value="F:heme binding"/>
    <property type="evidence" value="ECO:0007669"/>
    <property type="project" value="InterPro"/>
</dbReference>
<dbReference type="EMBL" id="RXFT01000001">
    <property type="protein sequence ID" value="RUR66335.1"/>
    <property type="molecule type" value="Genomic_DNA"/>
</dbReference>
<dbReference type="Proteomes" id="UP000281118">
    <property type="component" value="Unassembled WGS sequence"/>
</dbReference>
<proteinExistence type="predicted"/>
<dbReference type="RefSeq" id="WP_126019891.1">
    <property type="nucleotide sequence ID" value="NZ_RXFT01000001.1"/>
</dbReference>
<sequence length="136" mass="15034">MRRIPFLSEARRAAARTMPAVALALAAGPGLFGGPAWAQSRGELLYNTNCVACHNEKMHWRGRKLVNDWDSLEEQVRRWQQASSLGWRDQDIMEVARYLNDRFYGFTPPSATSLLKPSAAAPSGAGPTRAAPPDRP</sequence>
<gene>
    <name evidence="2" type="ORF">EJP67_04600</name>
</gene>
<evidence type="ECO:0000256" key="1">
    <source>
        <dbReference type="SAM" id="MobiDB-lite"/>
    </source>
</evidence>
<dbReference type="GO" id="GO:0009055">
    <property type="term" value="F:electron transfer activity"/>
    <property type="evidence" value="ECO:0007669"/>
    <property type="project" value="InterPro"/>
</dbReference>
<name>A0A433MF07_9BURK</name>
<reference evidence="2 3" key="1">
    <citation type="submission" date="2018-12" db="EMBL/GenBank/DDBJ databases">
        <title>The genome sequences of Variovorax guangxiensis DSM 27352.</title>
        <authorList>
            <person name="Gao J."/>
            <person name="Sun J."/>
        </authorList>
    </citation>
    <scope>NUCLEOTIDE SEQUENCE [LARGE SCALE GENOMIC DNA]</scope>
    <source>
        <strain evidence="2 3">DSM 27352</strain>
    </source>
</reference>
<organism evidence="2 3">
    <name type="scientific">Variovorax guangxiensis</name>
    <dbReference type="NCBI Taxonomy" id="1775474"/>
    <lineage>
        <taxon>Bacteria</taxon>
        <taxon>Pseudomonadati</taxon>
        <taxon>Pseudomonadota</taxon>
        <taxon>Betaproteobacteria</taxon>
        <taxon>Burkholderiales</taxon>
        <taxon>Comamonadaceae</taxon>
        <taxon>Variovorax</taxon>
    </lineage>
</organism>
<dbReference type="OrthoDB" id="9796294at2"/>
<feature type="region of interest" description="Disordered" evidence="1">
    <location>
        <begin position="115"/>
        <end position="136"/>
    </location>
</feature>
<dbReference type="InterPro" id="IPR036909">
    <property type="entry name" value="Cyt_c-like_dom_sf"/>
</dbReference>
<accession>A0A433MF07</accession>